<comment type="caution">
    <text evidence="1">The sequence shown here is derived from an EMBL/GenBank/DDBJ whole genome shotgun (WGS) entry which is preliminary data.</text>
</comment>
<sequence>MKSLETYKFKGGINTFEAEEWMHMIAKKFEAMICPAKYKKRVAVYYLQEDAQGVLGMYFRRSSEGSIFIPRQDIDWRGSSSILLKAKHRLKKTGCLPLNSA</sequence>
<organism evidence="1 2">
    <name type="scientific">Brassica cretica</name>
    <name type="common">Mustard</name>
    <dbReference type="NCBI Taxonomy" id="69181"/>
    <lineage>
        <taxon>Eukaryota</taxon>
        <taxon>Viridiplantae</taxon>
        <taxon>Streptophyta</taxon>
        <taxon>Embryophyta</taxon>
        <taxon>Tracheophyta</taxon>
        <taxon>Spermatophyta</taxon>
        <taxon>Magnoliopsida</taxon>
        <taxon>eudicotyledons</taxon>
        <taxon>Gunneridae</taxon>
        <taxon>Pentapetalae</taxon>
        <taxon>rosids</taxon>
        <taxon>malvids</taxon>
        <taxon>Brassicales</taxon>
        <taxon>Brassicaceae</taxon>
        <taxon>Brassiceae</taxon>
        <taxon>Brassica</taxon>
    </lineage>
</organism>
<proteinExistence type="predicted"/>
<dbReference type="Proteomes" id="UP000712600">
    <property type="component" value="Unassembled WGS sequence"/>
</dbReference>
<accession>A0A8S9QZB5</accession>
<reference evidence="1" key="1">
    <citation type="submission" date="2019-12" db="EMBL/GenBank/DDBJ databases">
        <title>Genome sequencing and annotation of Brassica cretica.</title>
        <authorList>
            <person name="Studholme D.J."/>
            <person name="Sarris P."/>
        </authorList>
    </citation>
    <scope>NUCLEOTIDE SEQUENCE</scope>
    <source>
        <strain evidence="1">PFS-109/04</strain>
        <tissue evidence="1">Leaf</tissue>
    </source>
</reference>
<name>A0A8S9QZB5_BRACR</name>
<dbReference type="EMBL" id="QGKX02000996">
    <property type="protein sequence ID" value="KAF3558396.1"/>
    <property type="molecule type" value="Genomic_DNA"/>
</dbReference>
<protein>
    <submittedName>
        <fullName evidence="1">Uncharacterized protein</fullName>
    </submittedName>
</protein>
<evidence type="ECO:0000313" key="2">
    <source>
        <dbReference type="Proteomes" id="UP000712600"/>
    </source>
</evidence>
<dbReference type="AlphaFoldDB" id="A0A8S9QZB5"/>
<evidence type="ECO:0000313" key="1">
    <source>
        <dbReference type="EMBL" id="KAF3558396.1"/>
    </source>
</evidence>
<gene>
    <name evidence="1" type="ORF">F2Q69_00014122</name>
</gene>